<organism evidence="1 2">
    <name type="scientific">Streptomyces boncukensis</name>
    <dbReference type="NCBI Taxonomy" id="2711219"/>
    <lineage>
        <taxon>Bacteria</taxon>
        <taxon>Bacillati</taxon>
        <taxon>Actinomycetota</taxon>
        <taxon>Actinomycetes</taxon>
        <taxon>Kitasatosporales</taxon>
        <taxon>Streptomycetaceae</taxon>
        <taxon>Streptomyces</taxon>
    </lineage>
</organism>
<dbReference type="RefSeq" id="WP_165299877.1">
    <property type="nucleotide sequence ID" value="NZ_JAAKZZ010000175.1"/>
</dbReference>
<reference evidence="1 2" key="1">
    <citation type="submission" date="2020-02" db="EMBL/GenBank/DDBJ databases">
        <title>Whole-genome analyses of novel actinobacteria.</title>
        <authorList>
            <person name="Sahin N."/>
            <person name="Tatar D."/>
        </authorList>
    </citation>
    <scope>NUCLEOTIDE SEQUENCE [LARGE SCALE GENOMIC DNA]</scope>
    <source>
        <strain evidence="1 2">SB3404</strain>
    </source>
</reference>
<evidence type="ECO:0000313" key="2">
    <source>
        <dbReference type="Proteomes" id="UP000477722"/>
    </source>
</evidence>
<dbReference type="InterPro" id="IPR040701">
    <property type="entry name" value="Bact_RF_family2"/>
</dbReference>
<gene>
    <name evidence="1" type="ORF">G5C65_18000</name>
</gene>
<dbReference type="EMBL" id="JAAKZZ010000175">
    <property type="protein sequence ID" value="NGO70209.1"/>
    <property type="molecule type" value="Genomic_DNA"/>
</dbReference>
<dbReference type="Proteomes" id="UP000477722">
    <property type="component" value="Unassembled WGS sequence"/>
</dbReference>
<protein>
    <submittedName>
        <fullName evidence="1">Uncharacterized protein</fullName>
    </submittedName>
</protein>
<evidence type="ECO:0000313" key="1">
    <source>
        <dbReference type="EMBL" id="NGO70209.1"/>
    </source>
</evidence>
<comment type="caution">
    <text evidence="1">The sequence shown here is derived from an EMBL/GenBank/DDBJ whole genome shotgun (WGS) entry which is preliminary data.</text>
</comment>
<dbReference type="AlphaFoldDB" id="A0A6G4WY37"/>
<sequence>MRLVPPTPLLHRPGPWASVFVDTSHTAEDAAHRQWLQAREVRARLAEQGADDGTQQAVQDALSGPVRTDAGLAVFAVEGRVVHEVPLPAAPSGPVCRWAALPHLAPLVGLGGGEAACLVAYVDRTGAELELRGRPGGIHALGQVRGQEWPVHRTGRKDWSERHWQFAVENTWETSHVPKKSSCGGWSC</sequence>
<name>A0A6G4WY37_9ACTN</name>
<accession>A0A6G4WY37</accession>
<dbReference type="Pfam" id="PF18844">
    <property type="entry name" value="baeRF_family2"/>
    <property type="match status" value="1"/>
</dbReference>
<keyword evidence="2" id="KW-1185">Reference proteome</keyword>
<proteinExistence type="predicted"/>